<sequence>MVPPTVASKAIILHAGLVKDCLNVFPRVGISDAESLFYSTSSFGGFLEASYSFRPDRLPELHRNHVRWQLTGSDLAW</sequence>
<name>A0AAN7UQQ2_9PEZI</name>
<accession>A0AAN7UQQ2</accession>
<proteinExistence type="predicted"/>
<dbReference type="EMBL" id="JAWHQM010000099">
    <property type="protein sequence ID" value="KAK5637230.1"/>
    <property type="molecule type" value="Genomic_DNA"/>
</dbReference>
<comment type="caution">
    <text evidence="1">The sequence shown here is derived from an EMBL/GenBank/DDBJ whole genome shotgun (WGS) entry which is preliminary data.</text>
</comment>
<gene>
    <name evidence="1" type="ORF">RRF57_012941</name>
</gene>
<protein>
    <submittedName>
        <fullName evidence="1">Uncharacterized protein</fullName>
    </submittedName>
</protein>
<dbReference type="AlphaFoldDB" id="A0AAN7UQQ2"/>
<keyword evidence="2" id="KW-1185">Reference proteome</keyword>
<organism evidence="1 2">
    <name type="scientific">Xylaria bambusicola</name>
    <dbReference type="NCBI Taxonomy" id="326684"/>
    <lineage>
        <taxon>Eukaryota</taxon>
        <taxon>Fungi</taxon>
        <taxon>Dikarya</taxon>
        <taxon>Ascomycota</taxon>
        <taxon>Pezizomycotina</taxon>
        <taxon>Sordariomycetes</taxon>
        <taxon>Xylariomycetidae</taxon>
        <taxon>Xylariales</taxon>
        <taxon>Xylariaceae</taxon>
        <taxon>Xylaria</taxon>
    </lineage>
</organism>
<reference evidence="1 2" key="1">
    <citation type="submission" date="2023-10" db="EMBL/GenBank/DDBJ databases">
        <title>Draft genome sequence of Xylaria bambusicola isolate GMP-LS, the root and basal stem rot pathogen of sugarcane in Indonesia.</title>
        <authorList>
            <person name="Selvaraj P."/>
            <person name="Muralishankar V."/>
            <person name="Muruganantham S."/>
            <person name="Sp S."/>
            <person name="Haryani S."/>
            <person name="Lau K.J.X."/>
            <person name="Naqvi N.I."/>
        </authorList>
    </citation>
    <scope>NUCLEOTIDE SEQUENCE [LARGE SCALE GENOMIC DNA]</scope>
    <source>
        <strain evidence="1">GMP-LS</strain>
    </source>
</reference>
<dbReference type="Proteomes" id="UP001305414">
    <property type="component" value="Unassembled WGS sequence"/>
</dbReference>
<evidence type="ECO:0000313" key="1">
    <source>
        <dbReference type="EMBL" id="KAK5637230.1"/>
    </source>
</evidence>
<evidence type="ECO:0000313" key="2">
    <source>
        <dbReference type="Proteomes" id="UP001305414"/>
    </source>
</evidence>